<evidence type="ECO:0000313" key="4">
    <source>
        <dbReference type="Proteomes" id="UP001596542"/>
    </source>
</evidence>
<dbReference type="Pfam" id="PF01590">
    <property type="entry name" value="GAF"/>
    <property type="match status" value="1"/>
</dbReference>
<name>A0ABW2IFB5_9BURK</name>
<dbReference type="SUPFAM" id="SSF55781">
    <property type="entry name" value="GAF domain-like"/>
    <property type="match status" value="1"/>
</dbReference>
<dbReference type="InterPro" id="IPR051330">
    <property type="entry name" value="Phosphatase_reg/MetRdx"/>
</dbReference>
<feature type="domain" description="GAF" evidence="2">
    <location>
        <begin position="39"/>
        <end position="157"/>
    </location>
</feature>
<dbReference type="RefSeq" id="WP_382272977.1">
    <property type="nucleotide sequence ID" value="NZ_JBHTBU010000003.1"/>
</dbReference>
<dbReference type="InterPro" id="IPR003018">
    <property type="entry name" value="GAF"/>
</dbReference>
<dbReference type="InterPro" id="IPR029016">
    <property type="entry name" value="GAF-like_dom_sf"/>
</dbReference>
<evidence type="ECO:0000259" key="2">
    <source>
        <dbReference type="Pfam" id="PF01590"/>
    </source>
</evidence>
<accession>A0ABW2IFB5</accession>
<gene>
    <name evidence="3" type="ORF">ACFQPC_16675</name>
</gene>
<dbReference type="EMBL" id="JBHTBU010000003">
    <property type="protein sequence ID" value="MFC7289684.1"/>
    <property type="molecule type" value="Genomic_DNA"/>
</dbReference>
<protein>
    <submittedName>
        <fullName evidence="3">GAF domain-containing protein</fullName>
    </submittedName>
</protein>
<evidence type="ECO:0000313" key="3">
    <source>
        <dbReference type="EMBL" id="MFC7289684.1"/>
    </source>
</evidence>
<sequence length="158" mass="16937">MAEVLSFNKQGSKADIYGELLPQIQALLAAEPDLIANQANIAAVLQQAFAFHWVGFYRVQSDELVLGPFQGPVACSRIGKGKGVCGSAWQQAATIVVPDVDQFPGHIACSSLSRSEIVVPYFDGNGEVAGVLDIDSEYPDAFSAIDQLWLEKIAALLQ</sequence>
<proteinExistence type="inferred from homology"/>
<organism evidence="3 4">
    <name type="scientific">Herminiimonas glaciei</name>
    <dbReference type="NCBI Taxonomy" id="523788"/>
    <lineage>
        <taxon>Bacteria</taxon>
        <taxon>Pseudomonadati</taxon>
        <taxon>Pseudomonadota</taxon>
        <taxon>Betaproteobacteria</taxon>
        <taxon>Burkholderiales</taxon>
        <taxon>Oxalobacteraceae</taxon>
        <taxon>Herminiimonas</taxon>
    </lineage>
</organism>
<keyword evidence="4" id="KW-1185">Reference proteome</keyword>
<dbReference type="Gene3D" id="3.30.450.40">
    <property type="match status" value="1"/>
</dbReference>
<evidence type="ECO:0000256" key="1">
    <source>
        <dbReference type="ARBA" id="ARBA00038454"/>
    </source>
</evidence>
<dbReference type="PANTHER" id="PTHR21021:SF15">
    <property type="entry name" value="FREE METHIONINE-R-SULFOXIDE REDUCTASE"/>
    <property type="match status" value="1"/>
</dbReference>
<dbReference type="PANTHER" id="PTHR21021">
    <property type="entry name" value="GAF/PUTATIVE CYTOSKELETAL PROTEIN"/>
    <property type="match status" value="1"/>
</dbReference>
<comment type="caution">
    <text evidence="3">The sequence shown here is derived from an EMBL/GenBank/DDBJ whole genome shotgun (WGS) entry which is preliminary data.</text>
</comment>
<reference evidence="4" key="1">
    <citation type="journal article" date="2019" name="Int. J. Syst. Evol. Microbiol.">
        <title>The Global Catalogue of Microorganisms (GCM) 10K type strain sequencing project: providing services to taxonomists for standard genome sequencing and annotation.</title>
        <authorList>
            <consortium name="The Broad Institute Genomics Platform"/>
            <consortium name="The Broad Institute Genome Sequencing Center for Infectious Disease"/>
            <person name="Wu L."/>
            <person name="Ma J."/>
        </authorList>
    </citation>
    <scope>NUCLEOTIDE SEQUENCE [LARGE SCALE GENOMIC DNA]</scope>
    <source>
        <strain evidence="4">KACC 12508</strain>
    </source>
</reference>
<dbReference type="Proteomes" id="UP001596542">
    <property type="component" value="Unassembled WGS sequence"/>
</dbReference>
<comment type="similarity">
    <text evidence="1">Belongs to the free Met sulfoxide reductase family.</text>
</comment>